<name>A0A0A9CHA3_ARUDO</name>
<proteinExistence type="predicted"/>
<accession>A0A0A9CHA3</accession>
<protein>
    <submittedName>
        <fullName evidence="1">Uncharacterized protein</fullName>
    </submittedName>
</protein>
<reference evidence="1" key="2">
    <citation type="journal article" date="2015" name="Data Brief">
        <title>Shoot transcriptome of the giant reed, Arundo donax.</title>
        <authorList>
            <person name="Barrero R.A."/>
            <person name="Guerrero F.D."/>
            <person name="Moolhuijzen P."/>
            <person name="Goolsby J.A."/>
            <person name="Tidwell J."/>
            <person name="Bellgard S.E."/>
            <person name="Bellgard M.I."/>
        </authorList>
    </citation>
    <scope>NUCLEOTIDE SEQUENCE</scope>
    <source>
        <tissue evidence="1">Shoot tissue taken approximately 20 cm above the soil surface</tissue>
    </source>
</reference>
<reference evidence="1" key="1">
    <citation type="submission" date="2014-09" db="EMBL/GenBank/DDBJ databases">
        <authorList>
            <person name="Magalhaes I.L.F."/>
            <person name="Oliveira U."/>
            <person name="Santos F.R."/>
            <person name="Vidigal T.H.D.A."/>
            <person name="Brescovit A.D."/>
            <person name="Santos A.J."/>
        </authorList>
    </citation>
    <scope>NUCLEOTIDE SEQUENCE</scope>
    <source>
        <tissue evidence="1">Shoot tissue taken approximately 20 cm above the soil surface</tissue>
    </source>
</reference>
<organism evidence="1">
    <name type="scientific">Arundo donax</name>
    <name type="common">Giant reed</name>
    <name type="synonym">Donax arundinaceus</name>
    <dbReference type="NCBI Taxonomy" id="35708"/>
    <lineage>
        <taxon>Eukaryota</taxon>
        <taxon>Viridiplantae</taxon>
        <taxon>Streptophyta</taxon>
        <taxon>Embryophyta</taxon>
        <taxon>Tracheophyta</taxon>
        <taxon>Spermatophyta</taxon>
        <taxon>Magnoliopsida</taxon>
        <taxon>Liliopsida</taxon>
        <taxon>Poales</taxon>
        <taxon>Poaceae</taxon>
        <taxon>PACMAD clade</taxon>
        <taxon>Arundinoideae</taxon>
        <taxon>Arundineae</taxon>
        <taxon>Arundo</taxon>
    </lineage>
</organism>
<dbReference type="AlphaFoldDB" id="A0A0A9CHA3"/>
<sequence length="20" mass="2368">MLKHPEFYFISCVSCCLLFS</sequence>
<evidence type="ECO:0000313" key="1">
    <source>
        <dbReference type="EMBL" id="JAD72765.1"/>
    </source>
</evidence>
<dbReference type="EMBL" id="GBRH01225130">
    <property type="protein sequence ID" value="JAD72765.1"/>
    <property type="molecule type" value="Transcribed_RNA"/>
</dbReference>